<keyword evidence="10" id="KW-1185">Reference proteome</keyword>
<dbReference type="EMBL" id="JH159155">
    <property type="protein sequence ID" value="EGZ15104.1"/>
    <property type="molecule type" value="Genomic_DNA"/>
</dbReference>
<comment type="subcellular location">
    <subcellularLocation>
        <location evidence="2">Chromosome</location>
    </subcellularLocation>
    <subcellularLocation>
        <location evidence="1">Nucleus</location>
    </subcellularLocation>
</comment>
<evidence type="ECO:0000313" key="9">
    <source>
        <dbReference type="EMBL" id="EGZ15104.1"/>
    </source>
</evidence>
<organism evidence="9 10">
    <name type="scientific">Phytophthora sojae (strain P6497)</name>
    <name type="common">Soybean stem and root rot agent</name>
    <name type="synonym">Phytophthora megasperma f. sp. glycines</name>
    <dbReference type="NCBI Taxonomy" id="1094619"/>
    <lineage>
        <taxon>Eukaryota</taxon>
        <taxon>Sar</taxon>
        <taxon>Stramenopiles</taxon>
        <taxon>Oomycota</taxon>
        <taxon>Peronosporomycetes</taxon>
        <taxon>Peronosporales</taxon>
        <taxon>Peronosporaceae</taxon>
        <taxon>Phytophthora</taxon>
    </lineage>
</organism>
<keyword evidence="3" id="KW-0158">Chromosome</keyword>
<evidence type="ECO:0000256" key="1">
    <source>
        <dbReference type="ARBA" id="ARBA00004123"/>
    </source>
</evidence>
<keyword evidence="7" id="KW-0539">Nucleus</keyword>
<keyword evidence="6" id="KW-0949">S-adenosyl-L-methionine</keyword>
<proteinExistence type="predicted"/>
<dbReference type="RefSeq" id="XP_009528853.1">
    <property type="nucleotide sequence ID" value="XM_009530558.1"/>
</dbReference>
<keyword evidence="5" id="KW-0808">Transferase</keyword>
<dbReference type="GO" id="GO:0008168">
    <property type="term" value="F:methyltransferase activity"/>
    <property type="evidence" value="ECO:0007669"/>
    <property type="project" value="UniProtKB-KW"/>
</dbReference>
<dbReference type="InterPro" id="IPR050777">
    <property type="entry name" value="SET2_Histone-Lys_MeTrsfase"/>
</dbReference>
<dbReference type="GO" id="GO:0032259">
    <property type="term" value="P:methylation"/>
    <property type="evidence" value="ECO:0007669"/>
    <property type="project" value="UniProtKB-KW"/>
</dbReference>
<evidence type="ECO:0000256" key="6">
    <source>
        <dbReference type="ARBA" id="ARBA00022691"/>
    </source>
</evidence>
<dbReference type="Pfam" id="PF00856">
    <property type="entry name" value="SET"/>
    <property type="match status" value="1"/>
</dbReference>
<dbReference type="InterPro" id="IPR046341">
    <property type="entry name" value="SET_dom_sf"/>
</dbReference>
<dbReference type="GO" id="GO:0005694">
    <property type="term" value="C:chromosome"/>
    <property type="evidence" value="ECO:0007669"/>
    <property type="project" value="UniProtKB-SubCell"/>
</dbReference>
<sequence>MKATENCSNGGVCGVAASVKIPRDAFVIEYVGELVDEAEKRRQNYPDYTMQIREPTTDHRVFYIDATACDNESRFFRCGNATRVGIFTLQDIEPLQELSVDYRAAAKNNQLWFRCRCGSPRCVAHYFTKKARYN</sequence>
<name>G4ZNT1_PHYSP</name>
<dbReference type="KEGG" id="psoj:PHYSODRAFT_315615"/>
<evidence type="ECO:0000256" key="2">
    <source>
        <dbReference type="ARBA" id="ARBA00004286"/>
    </source>
</evidence>
<keyword evidence="4" id="KW-0489">Methyltransferase</keyword>
<protein>
    <recommendedName>
        <fullName evidence="8">SET domain-containing protein</fullName>
    </recommendedName>
</protein>
<evidence type="ECO:0000256" key="7">
    <source>
        <dbReference type="ARBA" id="ARBA00023242"/>
    </source>
</evidence>
<dbReference type="GeneID" id="20643881"/>
<dbReference type="SMART" id="SM00317">
    <property type="entry name" value="SET"/>
    <property type="match status" value="1"/>
</dbReference>
<evidence type="ECO:0000313" key="10">
    <source>
        <dbReference type="Proteomes" id="UP000002640"/>
    </source>
</evidence>
<dbReference type="SUPFAM" id="SSF82199">
    <property type="entry name" value="SET domain"/>
    <property type="match status" value="1"/>
</dbReference>
<feature type="domain" description="SET" evidence="8">
    <location>
        <begin position="1"/>
        <end position="109"/>
    </location>
</feature>
<dbReference type="GO" id="GO:0005634">
    <property type="term" value="C:nucleus"/>
    <property type="evidence" value="ECO:0007669"/>
    <property type="project" value="UniProtKB-SubCell"/>
</dbReference>
<dbReference type="AlphaFoldDB" id="G4ZNT1"/>
<evidence type="ECO:0000259" key="8">
    <source>
        <dbReference type="SMART" id="SM00317"/>
    </source>
</evidence>
<dbReference type="InterPro" id="IPR001214">
    <property type="entry name" value="SET_dom"/>
</dbReference>
<accession>G4ZNT1</accession>
<dbReference type="Proteomes" id="UP000002640">
    <property type="component" value="Unassembled WGS sequence"/>
</dbReference>
<evidence type="ECO:0000256" key="4">
    <source>
        <dbReference type="ARBA" id="ARBA00022603"/>
    </source>
</evidence>
<dbReference type="Gene3D" id="2.170.270.10">
    <property type="entry name" value="SET domain"/>
    <property type="match status" value="1"/>
</dbReference>
<reference evidence="9 10" key="1">
    <citation type="journal article" date="2006" name="Science">
        <title>Phytophthora genome sequences uncover evolutionary origins and mechanisms of pathogenesis.</title>
        <authorList>
            <person name="Tyler B.M."/>
            <person name="Tripathy S."/>
            <person name="Zhang X."/>
            <person name="Dehal P."/>
            <person name="Jiang R.H."/>
            <person name="Aerts A."/>
            <person name="Arredondo F.D."/>
            <person name="Baxter L."/>
            <person name="Bensasson D."/>
            <person name="Beynon J.L."/>
            <person name="Chapman J."/>
            <person name="Damasceno C.M."/>
            <person name="Dorrance A.E."/>
            <person name="Dou D."/>
            <person name="Dickerman A.W."/>
            <person name="Dubchak I.L."/>
            <person name="Garbelotto M."/>
            <person name="Gijzen M."/>
            <person name="Gordon S.G."/>
            <person name="Govers F."/>
            <person name="Grunwald N.J."/>
            <person name="Huang W."/>
            <person name="Ivors K.L."/>
            <person name="Jones R.W."/>
            <person name="Kamoun S."/>
            <person name="Krampis K."/>
            <person name="Lamour K.H."/>
            <person name="Lee M.K."/>
            <person name="McDonald W.H."/>
            <person name="Medina M."/>
            <person name="Meijer H.J."/>
            <person name="Nordberg E.K."/>
            <person name="Maclean D.J."/>
            <person name="Ospina-Giraldo M.D."/>
            <person name="Morris P.F."/>
            <person name="Phuntumart V."/>
            <person name="Putnam N.H."/>
            <person name="Rash S."/>
            <person name="Rose J.K."/>
            <person name="Sakihama Y."/>
            <person name="Salamov A.A."/>
            <person name="Savidor A."/>
            <person name="Scheuring C.F."/>
            <person name="Smith B.M."/>
            <person name="Sobral B.W."/>
            <person name="Terry A."/>
            <person name="Torto-Alalibo T.A."/>
            <person name="Win J."/>
            <person name="Xu Z."/>
            <person name="Zhang H."/>
            <person name="Grigoriev I.V."/>
            <person name="Rokhsar D.S."/>
            <person name="Boore J.L."/>
        </authorList>
    </citation>
    <scope>NUCLEOTIDE SEQUENCE [LARGE SCALE GENOMIC DNA]</scope>
    <source>
        <strain evidence="9 10">P6497</strain>
    </source>
</reference>
<gene>
    <name evidence="9" type="ORF">PHYSODRAFT_315615</name>
</gene>
<dbReference type="InParanoid" id="G4ZNT1"/>
<evidence type="ECO:0000256" key="3">
    <source>
        <dbReference type="ARBA" id="ARBA00022454"/>
    </source>
</evidence>
<dbReference type="PANTHER" id="PTHR22884">
    <property type="entry name" value="SET DOMAIN PROTEINS"/>
    <property type="match status" value="1"/>
</dbReference>
<evidence type="ECO:0000256" key="5">
    <source>
        <dbReference type="ARBA" id="ARBA00022679"/>
    </source>
</evidence>